<accession>A0ABR1U7U7</accession>
<organism evidence="2 3">
    <name type="scientific">Apiospora saccharicola</name>
    <dbReference type="NCBI Taxonomy" id="335842"/>
    <lineage>
        <taxon>Eukaryota</taxon>
        <taxon>Fungi</taxon>
        <taxon>Dikarya</taxon>
        <taxon>Ascomycota</taxon>
        <taxon>Pezizomycotina</taxon>
        <taxon>Sordariomycetes</taxon>
        <taxon>Xylariomycetidae</taxon>
        <taxon>Amphisphaeriales</taxon>
        <taxon>Apiosporaceae</taxon>
        <taxon>Apiospora</taxon>
    </lineage>
</organism>
<proteinExistence type="predicted"/>
<evidence type="ECO:0000313" key="2">
    <source>
        <dbReference type="EMBL" id="KAK8054033.1"/>
    </source>
</evidence>
<dbReference type="Gene3D" id="1.25.40.20">
    <property type="entry name" value="Ankyrin repeat-containing domain"/>
    <property type="match status" value="1"/>
</dbReference>
<evidence type="ECO:0000256" key="1">
    <source>
        <dbReference type="PROSITE-ProRule" id="PRU00023"/>
    </source>
</evidence>
<dbReference type="SUPFAM" id="SSF48403">
    <property type="entry name" value="Ankyrin repeat"/>
    <property type="match status" value="1"/>
</dbReference>
<dbReference type="PROSITE" id="PS50088">
    <property type="entry name" value="ANK_REPEAT"/>
    <property type="match status" value="1"/>
</dbReference>
<name>A0ABR1U7U7_9PEZI</name>
<dbReference type="EMBL" id="JAQQWM010000008">
    <property type="protein sequence ID" value="KAK8054033.1"/>
    <property type="molecule type" value="Genomic_DNA"/>
</dbReference>
<comment type="caution">
    <text evidence="2">The sequence shown here is derived from an EMBL/GenBank/DDBJ whole genome shotgun (WGS) entry which is preliminary data.</text>
</comment>
<evidence type="ECO:0000313" key="3">
    <source>
        <dbReference type="Proteomes" id="UP001446871"/>
    </source>
</evidence>
<keyword evidence="1" id="KW-0040">ANK repeat</keyword>
<dbReference type="InterPro" id="IPR002110">
    <property type="entry name" value="Ankyrin_rpt"/>
</dbReference>
<reference evidence="2 3" key="1">
    <citation type="submission" date="2023-01" db="EMBL/GenBank/DDBJ databases">
        <title>Analysis of 21 Apiospora genomes using comparative genomics revels a genus with tremendous synthesis potential of carbohydrate active enzymes and secondary metabolites.</title>
        <authorList>
            <person name="Sorensen T."/>
        </authorList>
    </citation>
    <scope>NUCLEOTIDE SEQUENCE [LARGE SCALE GENOMIC DNA]</scope>
    <source>
        <strain evidence="2 3">CBS 83171</strain>
    </source>
</reference>
<protein>
    <submittedName>
        <fullName evidence="2">Ankyrin</fullName>
    </submittedName>
</protein>
<dbReference type="Pfam" id="PF00023">
    <property type="entry name" value="Ank"/>
    <property type="match status" value="1"/>
</dbReference>
<dbReference type="Proteomes" id="UP001446871">
    <property type="component" value="Unassembled WGS sequence"/>
</dbReference>
<feature type="repeat" description="ANK" evidence="1">
    <location>
        <begin position="111"/>
        <end position="143"/>
    </location>
</feature>
<dbReference type="InterPro" id="IPR036770">
    <property type="entry name" value="Ankyrin_rpt-contain_sf"/>
</dbReference>
<gene>
    <name evidence="2" type="ORF">PG996_013334</name>
</gene>
<dbReference type="PROSITE" id="PS50297">
    <property type="entry name" value="ANK_REP_REGION"/>
    <property type="match status" value="1"/>
</dbReference>
<keyword evidence="3" id="KW-1185">Reference proteome</keyword>
<sequence>MNELRKNVADASETVLTLQWVLLSQRPLNPQELFAAVVRTALPTIDLVQRRITTAFQGLGGGFVIDTGSEEEFKLEKGVDAGLIYTLVLNGLPKLLGAIAGKCDVDAYGGHYDNALQAASAAGMQEVVRLLLEEGADVNAEGDLYCNALHALRREIFQADLDLNSVSLNTFGGMTTRFKTLDQAALRHLWGIPFFD</sequence>